<reference evidence="1" key="2">
    <citation type="submission" date="2020-09" db="EMBL/GenBank/DDBJ databases">
        <authorList>
            <person name="Sun Q."/>
            <person name="Kim S."/>
        </authorList>
    </citation>
    <scope>NUCLEOTIDE SEQUENCE</scope>
    <source>
        <strain evidence="1">KCTC 12988</strain>
    </source>
</reference>
<dbReference type="EMBL" id="BMXI01000012">
    <property type="protein sequence ID" value="GHC59586.1"/>
    <property type="molecule type" value="Genomic_DNA"/>
</dbReference>
<keyword evidence="2" id="KW-1185">Reference proteome</keyword>
<dbReference type="AlphaFoldDB" id="A0A918TS22"/>
<name>A0A918TS22_9BACT</name>
<dbReference type="RefSeq" id="WP_189571128.1">
    <property type="nucleotide sequence ID" value="NZ_BMXI01000012.1"/>
</dbReference>
<accession>A0A918TS22</accession>
<gene>
    <name evidence="1" type="ORF">GCM10007100_28490</name>
</gene>
<sequence>MLNTEPLNIHFTIPAKDHLGREEVQGQLRFHAEHIDLHWRMTGNVFTKGPSEMKLVAIPYPAVAEVSLKKRWLRPTELILRLENPELVSEIPGIEVGRMVLIIDAQSKKAIEKVNDLIDFQRSVFLLDETNKRLDAMRAES</sequence>
<evidence type="ECO:0000313" key="2">
    <source>
        <dbReference type="Proteomes" id="UP000644507"/>
    </source>
</evidence>
<organism evidence="1 2">
    <name type="scientific">Roseibacillus persicicus</name>
    <dbReference type="NCBI Taxonomy" id="454148"/>
    <lineage>
        <taxon>Bacteria</taxon>
        <taxon>Pseudomonadati</taxon>
        <taxon>Verrucomicrobiota</taxon>
        <taxon>Verrucomicrobiia</taxon>
        <taxon>Verrucomicrobiales</taxon>
        <taxon>Verrucomicrobiaceae</taxon>
        <taxon>Roseibacillus</taxon>
    </lineage>
</organism>
<comment type="caution">
    <text evidence="1">The sequence shown here is derived from an EMBL/GenBank/DDBJ whole genome shotgun (WGS) entry which is preliminary data.</text>
</comment>
<proteinExistence type="predicted"/>
<reference evidence="1" key="1">
    <citation type="journal article" date="2014" name="Int. J. Syst. Evol. Microbiol.">
        <title>Complete genome sequence of Corynebacterium casei LMG S-19264T (=DSM 44701T), isolated from a smear-ripened cheese.</title>
        <authorList>
            <consortium name="US DOE Joint Genome Institute (JGI-PGF)"/>
            <person name="Walter F."/>
            <person name="Albersmeier A."/>
            <person name="Kalinowski J."/>
            <person name="Ruckert C."/>
        </authorList>
    </citation>
    <scope>NUCLEOTIDE SEQUENCE</scope>
    <source>
        <strain evidence="1">KCTC 12988</strain>
    </source>
</reference>
<evidence type="ECO:0000313" key="1">
    <source>
        <dbReference type="EMBL" id="GHC59586.1"/>
    </source>
</evidence>
<protein>
    <submittedName>
        <fullName evidence="1">Uncharacterized protein</fullName>
    </submittedName>
</protein>
<dbReference type="Proteomes" id="UP000644507">
    <property type="component" value="Unassembled WGS sequence"/>
</dbReference>